<gene>
    <name evidence="1" type="ORF">E2562_034307</name>
</gene>
<proteinExistence type="predicted"/>
<comment type="caution">
    <text evidence="1">The sequence shown here is derived from an EMBL/GenBank/DDBJ whole genome shotgun (WGS) entry which is preliminary data.</text>
</comment>
<reference evidence="1 2" key="1">
    <citation type="submission" date="2019-11" db="EMBL/GenBank/DDBJ databases">
        <title>Whole genome sequence of Oryza granulata.</title>
        <authorList>
            <person name="Li W."/>
        </authorList>
    </citation>
    <scope>NUCLEOTIDE SEQUENCE [LARGE SCALE GENOMIC DNA]</scope>
    <source>
        <strain evidence="2">cv. Menghai</strain>
        <tissue evidence="1">Leaf</tissue>
    </source>
</reference>
<evidence type="ECO:0000313" key="1">
    <source>
        <dbReference type="EMBL" id="KAF0935518.1"/>
    </source>
</evidence>
<evidence type="ECO:0000313" key="2">
    <source>
        <dbReference type="Proteomes" id="UP000479710"/>
    </source>
</evidence>
<protein>
    <recommendedName>
        <fullName evidence="3">NB-ARC domain-containing protein</fullName>
    </recommendedName>
</protein>
<sequence>MELRRLCIEEGAIIRLEVLLLLSLMSLKEVPKGLDLVPSLKKLNVSMPHHEFKVEWERDNWKMKLHHVQEIHM</sequence>
<accession>A0A6G1FEX5</accession>
<dbReference type="AlphaFoldDB" id="A0A6G1FEX5"/>
<dbReference type="EMBL" id="SPHZ02000001">
    <property type="protein sequence ID" value="KAF0935518.1"/>
    <property type="molecule type" value="Genomic_DNA"/>
</dbReference>
<evidence type="ECO:0008006" key="3">
    <source>
        <dbReference type="Google" id="ProtNLM"/>
    </source>
</evidence>
<organism evidence="1 2">
    <name type="scientific">Oryza meyeriana var. granulata</name>
    <dbReference type="NCBI Taxonomy" id="110450"/>
    <lineage>
        <taxon>Eukaryota</taxon>
        <taxon>Viridiplantae</taxon>
        <taxon>Streptophyta</taxon>
        <taxon>Embryophyta</taxon>
        <taxon>Tracheophyta</taxon>
        <taxon>Spermatophyta</taxon>
        <taxon>Magnoliopsida</taxon>
        <taxon>Liliopsida</taxon>
        <taxon>Poales</taxon>
        <taxon>Poaceae</taxon>
        <taxon>BOP clade</taxon>
        <taxon>Oryzoideae</taxon>
        <taxon>Oryzeae</taxon>
        <taxon>Oryzinae</taxon>
        <taxon>Oryza</taxon>
        <taxon>Oryza meyeriana</taxon>
    </lineage>
</organism>
<name>A0A6G1FEX5_9ORYZ</name>
<dbReference type="Proteomes" id="UP000479710">
    <property type="component" value="Unassembled WGS sequence"/>
</dbReference>
<keyword evidence="2" id="KW-1185">Reference proteome</keyword>